<dbReference type="Gene3D" id="1.20.5.1930">
    <property type="match status" value="1"/>
</dbReference>
<dbReference type="Gene3D" id="3.30.565.10">
    <property type="entry name" value="Histidine kinase-like ATPase, C-terminal domain"/>
    <property type="match status" value="1"/>
</dbReference>
<dbReference type="EMBL" id="PDES01000002">
    <property type="protein sequence ID" value="RRQ88672.1"/>
    <property type="molecule type" value="Genomic_DNA"/>
</dbReference>
<dbReference type="CDD" id="cd16917">
    <property type="entry name" value="HATPase_UhpB-NarQ-NarX-like"/>
    <property type="match status" value="1"/>
</dbReference>
<name>A0A426SDF9_9ACTN</name>
<dbReference type="PANTHER" id="PTHR24421:SF63">
    <property type="entry name" value="SENSOR HISTIDINE KINASE DESK"/>
    <property type="match status" value="1"/>
</dbReference>
<keyword evidence="5" id="KW-1133">Transmembrane helix</keyword>
<dbReference type="Proteomes" id="UP000276379">
    <property type="component" value="Unassembled WGS sequence"/>
</dbReference>
<evidence type="ECO:0000256" key="3">
    <source>
        <dbReference type="ARBA" id="ARBA00023012"/>
    </source>
</evidence>
<gene>
    <name evidence="7" type="ORF">CQW44_05860</name>
</gene>
<dbReference type="InterPro" id="IPR050482">
    <property type="entry name" value="Sensor_HK_TwoCompSys"/>
</dbReference>
<feature type="transmembrane region" description="Helical" evidence="5">
    <location>
        <begin position="156"/>
        <end position="176"/>
    </location>
</feature>
<evidence type="ECO:0000256" key="4">
    <source>
        <dbReference type="SAM" id="MobiDB-lite"/>
    </source>
</evidence>
<feature type="region of interest" description="Disordered" evidence="4">
    <location>
        <begin position="394"/>
        <end position="414"/>
    </location>
</feature>
<sequence>MADRHLESPVTQEPGVRALGIEAPAPRFALVVVWTVITAFLTMQVVNILDETLTTVTIVCSVTVLPAILGLQLIHTLPRFRRVRAAYGRWTLSAQAMLTVGPALFLGWPWGGMGGFVGASMLLLLPRQVAVPAFGALIVAIGVETAHAGQDTVADVLYMMVSTLVTGIIVYSLTLLSDLALAVHEAQEDIARVAVIRERLRFARDLHDLLGFTLSAVTLKSELAHAMVNRSPERARAELESIVELSRQALWDVREVARSYRSMSLLTELSSARSVLSAAGIDAHLRVDCGRLSGRADTVLATVLREGVTNAIRHSKASRCTIEAVAQDGMITLRLANDGVPPRLRKSGRCHPEQLTQGNGGLCNLALRLTEVGGTFSAGVREDGWFHLEASAMADAHEAPAPGEEASDEEKTRG</sequence>
<keyword evidence="3" id="KW-0902">Two-component regulatory system</keyword>
<evidence type="ECO:0000256" key="2">
    <source>
        <dbReference type="ARBA" id="ARBA00022777"/>
    </source>
</evidence>
<dbReference type="AlphaFoldDB" id="A0A426SDF9"/>
<dbReference type="GO" id="GO:0046983">
    <property type="term" value="F:protein dimerization activity"/>
    <property type="evidence" value="ECO:0007669"/>
    <property type="project" value="InterPro"/>
</dbReference>
<evidence type="ECO:0000313" key="7">
    <source>
        <dbReference type="EMBL" id="RRQ88672.1"/>
    </source>
</evidence>
<dbReference type="SUPFAM" id="SSF55874">
    <property type="entry name" value="ATPase domain of HSP90 chaperone/DNA topoisomerase II/histidine kinase"/>
    <property type="match status" value="1"/>
</dbReference>
<keyword evidence="1" id="KW-0808">Transferase</keyword>
<accession>A0A426SDF9</accession>
<feature type="transmembrane region" description="Helical" evidence="5">
    <location>
        <begin position="55"/>
        <end position="74"/>
    </location>
</feature>
<dbReference type="RefSeq" id="WP_125212824.1">
    <property type="nucleotide sequence ID" value="NZ_JBIAGN010000001.1"/>
</dbReference>
<evidence type="ECO:0000256" key="5">
    <source>
        <dbReference type="SAM" id="Phobius"/>
    </source>
</evidence>
<keyword evidence="8" id="KW-1185">Reference proteome</keyword>
<evidence type="ECO:0000313" key="8">
    <source>
        <dbReference type="Proteomes" id="UP000276379"/>
    </source>
</evidence>
<comment type="caution">
    <text evidence="7">The sequence shown here is derived from an EMBL/GenBank/DDBJ whole genome shotgun (WGS) entry which is preliminary data.</text>
</comment>
<proteinExistence type="predicted"/>
<evidence type="ECO:0000256" key="1">
    <source>
        <dbReference type="ARBA" id="ARBA00022679"/>
    </source>
</evidence>
<dbReference type="InterPro" id="IPR036890">
    <property type="entry name" value="HATPase_C_sf"/>
</dbReference>
<dbReference type="GO" id="GO:0016020">
    <property type="term" value="C:membrane"/>
    <property type="evidence" value="ECO:0007669"/>
    <property type="project" value="InterPro"/>
</dbReference>
<dbReference type="InterPro" id="IPR011712">
    <property type="entry name" value="Sig_transdc_His_kin_sub3_dim/P"/>
</dbReference>
<dbReference type="Pfam" id="PF07730">
    <property type="entry name" value="HisKA_3"/>
    <property type="match status" value="1"/>
</dbReference>
<organism evidence="7 8">
    <name type="scientific">Streptomyces griseofuscus</name>
    <dbReference type="NCBI Taxonomy" id="146922"/>
    <lineage>
        <taxon>Bacteria</taxon>
        <taxon>Bacillati</taxon>
        <taxon>Actinomycetota</taxon>
        <taxon>Actinomycetes</taxon>
        <taxon>Kitasatosporales</taxon>
        <taxon>Streptomycetaceae</taxon>
        <taxon>Streptomyces</taxon>
    </lineage>
</organism>
<feature type="transmembrane region" description="Helical" evidence="5">
    <location>
        <begin position="130"/>
        <end position="149"/>
    </location>
</feature>
<keyword evidence="2 7" id="KW-0418">Kinase</keyword>
<keyword evidence="5" id="KW-0812">Transmembrane</keyword>
<dbReference type="GO" id="GO:0000155">
    <property type="term" value="F:phosphorelay sensor kinase activity"/>
    <property type="evidence" value="ECO:0007669"/>
    <property type="project" value="InterPro"/>
</dbReference>
<keyword evidence="5" id="KW-0472">Membrane</keyword>
<feature type="transmembrane region" description="Helical" evidence="5">
    <location>
        <begin position="86"/>
        <end position="110"/>
    </location>
</feature>
<reference evidence="7 8" key="1">
    <citation type="submission" date="2017-10" db="EMBL/GenBank/DDBJ databases">
        <title>Draft genome of actinobacteria isolated from guarana (Paullinia cupana (Mart.) Ducke.</title>
        <authorList>
            <person name="Siqueira K.A."/>
            <person name="Liotti R.G."/>
            <person name="Mendes T.A."/>
            <person name="Soares M.A."/>
        </authorList>
    </citation>
    <scope>NUCLEOTIDE SEQUENCE [LARGE SCALE GENOMIC DNA]</scope>
    <source>
        <strain evidence="7 8">199</strain>
    </source>
</reference>
<protein>
    <submittedName>
        <fullName evidence="7">Two-component sensor histidine kinase</fullName>
    </submittedName>
</protein>
<feature type="transmembrane region" description="Helical" evidence="5">
    <location>
        <begin position="28"/>
        <end position="49"/>
    </location>
</feature>
<dbReference type="PANTHER" id="PTHR24421">
    <property type="entry name" value="NITRATE/NITRITE SENSOR PROTEIN NARX-RELATED"/>
    <property type="match status" value="1"/>
</dbReference>
<evidence type="ECO:0000259" key="6">
    <source>
        <dbReference type="Pfam" id="PF07730"/>
    </source>
</evidence>
<feature type="domain" description="Signal transduction histidine kinase subgroup 3 dimerisation and phosphoacceptor" evidence="6">
    <location>
        <begin position="198"/>
        <end position="264"/>
    </location>
</feature>